<dbReference type="InterPro" id="IPR033922">
    <property type="entry name" value="NAD_bind_Glu_DH"/>
</dbReference>
<dbReference type="Gene3D" id="3.40.50.10860">
    <property type="entry name" value="Leucine Dehydrogenase, chain A, domain 1"/>
    <property type="match status" value="1"/>
</dbReference>
<sequence>MLKQAAKKAFQVGRSQIYKQHAEKEAGSFSHLCTLIDRAATYTRTPASFIESMKNCTHVLELTIPIKRDDGTLDFFNGYRAHHSNHTLPMKGGTRYVPNMTVEDVEALSGLTTMKLACVDIPFGGASGGISVDPTQLSEKELERLTRRYAHELFKASFMGPGLDVLGPDVGTNSKIMAWMMDEYIQLAPNDTEAQGVVTGKPEASGGIHGRDEADGFGFCIALKQFFLNQNLAESIEVSSNLHDKTYIIHGFGTTGYHIAKFLHEKEKAKIIGVVEGNGATFNKDGLDIVGLKAHYDKHKTVQGFSGGDTYTNGEEVLYKPCDVLIPAGDLRSINSSNSHFLNCKVVAEAANMPTTFKAEELLTSRGVVILPDVVMNSGGIVSSYFEYVKNIGHISPGKLTKRWELRANESIMKYIAQLLGTEMPTGELAIASDLDIVRAALEDSMISAVKNTENTAKRFAIGYRDAAYVNALNRIYESVRFGQNAA</sequence>
<evidence type="ECO:0000256" key="3">
    <source>
        <dbReference type="ARBA" id="ARBA00047867"/>
    </source>
</evidence>
<dbReference type="Pfam" id="PF02812">
    <property type="entry name" value="ELFV_dehydrog_N"/>
    <property type="match status" value="1"/>
</dbReference>
<dbReference type="SMART" id="SM00839">
    <property type="entry name" value="ELFV_dehydrog"/>
    <property type="match status" value="1"/>
</dbReference>
<dbReference type="InterPro" id="IPR006096">
    <property type="entry name" value="Glu/Leu/Phe/Val/Trp_DH_C"/>
</dbReference>
<dbReference type="GO" id="GO:0004352">
    <property type="term" value="F:glutamate dehydrogenase (NAD+) activity"/>
    <property type="evidence" value="ECO:0007669"/>
    <property type="project" value="TreeGrafter"/>
</dbReference>
<dbReference type="PRINTS" id="PR00082">
    <property type="entry name" value="GLFDHDRGNASE"/>
</dbReference>
<dbReference type="Pfam" id="PF00208">
    <property type="entry name" value="ELFV_dehydrog"/>
    <property type="match status" value="1"/>
</dbReference>
<dbReference type="CDD" id="cd01076">
    <property type="entry name" value="NAD_bind_1_Glu_DH"/>
    <property type="match status" value="1"/>
</dbReference>
<proteinExistence type="inferred from homology"/>
<dbReference type="EMBL" id="MPUH01000050">
    <property type="protein sequence ID" value="OMJ93035.1"/>
    <property type="molecule type" value="Genomic_DNA"/>
</dbReference>
<evidence type="ECO:0000259" key="8">
    <source>
        <dbReference type="SMART" id="SM00839"/>
    </source>
</evidence>
<dbReference type="InterPro" id="IPR006095">
    <property type="entry name" value="Glu/Leu/Phe/Val/Trp_DH"/>
</dbReference>
<gene>
    <name evidence="9" type="ORF">SteCoe_4118</name>
</gene>
<dbReference type="SUPFAM" id="SSF53223">
    <property type="entry name" value="Aminoacid dehydrogenase-like, N-terminal domain"/>
    <property type="match status" value="1"/>
</dbReference>
<comment type="similarity">
    <text evidence="1 5 7">Belongs to the Glu/Leu/Phe/Val dehydrogenases family.</text>
</comment>
<evidence type="ECO:0000256" key="7">
    <source>
        <dbReference type="RuleBase" id="RU004417"/>
    </source>
</evidence>
<evidence type="ECO:0000313" key="10">
    <source>
        <dbReference type="Proteomes" id="UP000187209"/>
    </source>
</evidence>
<dbReference type="AlphaFoldDB" id="A0A1R2CVM8"/>
<reference evidence="9 10" key="1">
    <citation type="submission" date="2016-11" db="EMBL/GenBank/DDBJ databases">
        <title>The macronuclear genome of Stentor coeruleus: a giant cell with tiny introns.</title>
        <authorList>
            <person name="Slabodnick M."/>
            <person name="Ruby J.G."/>
            <person name="Reiff S.B."/>
            <person name="Swart E.C."/>
            <person name="Gosai S."/>
            <person name="Prabakaran S."/>
            <person name="Witkowska E."/>
            <person name="Larue G.E."/>
            <person name="Fisher S."/>
            <person name="Freeman R.M."/>
            <person name="Gunawardena J."/>
            <person name="Chu W."/>
            <person name="Stover N.A."/>
            <person name="Gregory B.D."/>
            <person name="Nowacki M."/>
            <person name="Derisi J."/>
            <person name="Roy S.W."/>
            <person name="Marshall W.F."/>
            <person name="Sood P."/>
        </authorList>
    </citation>
    <scope>NUCLEOTIDE SEQUENCE [LARGE SCALE GENOMIC DNA]</scope>
    <source>
        <strain evidence="9">WM001</strain>
    </source>
</reference>
<accession>A0A1R2CVM8</accession>
<comment type="catalytic activity">
    <reaction evidence="3">
        <text>L-glutamate + NAD(+) + H2O = 2-oxoglutarate + NH4(+) + NADH + H(+)</text>
        <dbReference type="Rhea" id="RHEA:15133"/>
        <dbReference type="ChEBI" id="CHEBI:15377"/>
        <dbReference type="ChEBI" id="CHEBI:15378"/>
        <dbReference type="ChEBI" id="CHEBI:16810"/>
        <dbReference type="ChEBI" id="CHEBI:28938"/>
        <dbReference type="ChEBI" id="CHEBI:29985"/>
        <dbReference type="ChEBI" id="CHEBI:57540"/>
        <dbReference type="ChEBI" id="CHEBI:57945"/>
        <dbReference type="EC" id="1.4.1.3"/>
    </reaction>
</comment>
<evidence type="ECO:0000256" key="2">
    <source>
        <dbReference type="ARBA" id="ARBA00023002"/>
    </source>
</evidence>
<dbReference type="GO" id="GO:0005739">
    <property type="term" value="C:mitochondrion"/>
    <property type="evidence" value="ECO:0007669"/>
    <property type="project" value="TreeGrafter"/>
</dbReference>
<dbReference type="Gene3D" id="3.40.50.720">
    <property type="entry name" value="NAD(P)-binding Rossmann-like Domain"/>
    <property type="match status" value="1"/>
</dbReference>
<protein>
    <recommendedName>
        <fullName evidence="5">Glutamate dehydrogenase</fullName>
    </recommendedName>
</protein>
<keyword evidence="2 5" id="KW-0560">Oxidoreductase</keyword>
<comment type="catalytic activity">
    <reaction evidence="4">
        <text>L-glutamate + NADP(+) + H2O = 2-oxoglutarate + NH4(+) + NADPH + H(+)</text>
        <dbReference type="Rhea" id="RHEA:11612"/>
        <dbReference type="ChEBI" id="CHEBI:15377"/>
        <dbReference type="ChEBI" id="CHEBI:15378"/>
        <dbReference type="ChEBI" id="CHEBI:16810"/>
        <dbReference type="ChEBI" id="CHEBI:28938"/>
        <dbReference type="ChEBI" id="CHEBI:29985"/>
        <dbReference type="ChEBI" id="CHEBI:57783"/>
        <dbReference type="ChEBI" id="CHEBI:58349"/>
        <dbReference type="EC" id="1.4.1.3"/>
    </reaction>
</comment>
<dbReference type="GO" id="GO:0006538">
    <property type="term" value="P:L-glutamate catabolic process"/>
    <property type="evidence" value="ECO:0007669"/>
    <property type="project" value="TreeGrafter"/>
</dbReference>
<keyword evidence="10" id="KW-1185">Reference proteome</keyword>
<dbReference type="InterPro" id="IPR036291">
    <property type="entry name" value="NAD(P)-bd_dom_sf"/>
</dbReference>
<organism evidence="9 10">
    <name type="scientific">Stentor coeruleus</name>
    <dbReference type="NCBI Taxonomy" id="5963"/>
    <lineage>
        <taxon>Eukaryota</taxon>
        <taxon>Sar</taxon>
        <taxon>Alveolata</taxon>
        <taxon>Ciliophora</taxon>
        <taxon>Postciliodesmatophora</taxon>
        <taxon>Heterotrichea</taxon>
        <taxon>Heterotrichida</taxon>
        <taxon>Stentoridae</taxon>
        <taxon>Stentor</taxon>
    </lineage>
</organism>
<dbReference type="SUPFAM" id="SSF51735">
    <property type="entry name" value="NAD(P)-binding Rossmann-fold domains"/>
    <property type="match status" value="1"/>
</dbReference>
<dbReference type="Proteomes" id="UP000187209">
    <property type="component" value="Unassembled WGS sequence"/>
</dbReference>
<evidence type="ECO:0000256" key="1">
    <source>
        <dbReference type="ARBA" id="ARBA00006382"/>
    </source>
</evidence>
<evidence type="ECO:0000256" key="4">
    <source>
        <dbReference type="ARBA" id="ARBA00048577"/>
    </source>
</evidence>
<dbReference type="PANTHER" id="PTHR11606:SF13">
    <property type="entry name" value="GLUTAMATE DEHYDROGENASE 1, MITOCHONDRIAL"/>
    <property type="match status" value="1"/>
</dbReference>
<dbReference type="InterPro" id="IPR046346">
    <property type="entry name" value="Aminoacid_DH-like_N_sf"/>
</dbReference>
<evidence type="ECO:0000256" key="6">
    <source>
        <dbReference type="PIRSR" id="PIRSR000185-3"/>
    </source>
</evidence>
<evidence type="ECO:0000313" key="9">
    <source>
        <dbReference type="EMBL" id="OMJ93035.1"/>
    </source>
</evidence>
<evidence type="ECO:0000256" key="5">
    <source>
        <dbReference type="PIRNR" id="PIRNR000185"/>
    </source>
</evidence>
<dbReference type="PIRSF" id="PIRSF000185">
    <property type="entry name" value="Glu_DH"/>
    <property type="match status" value="1"/>
</dbReference>
<comment type="caution">
    <text evidence="9">The sequence shown here is derived from an EMBL/GenBank/DDBJ whole genome shotgun (WGS) entry which is preliminary data.</text>
</comment>
<dbReference type="InterPro" id="IPR014362">
    <property type="entry name" value="Glu_DH"/>
</dbReference>
<feature type="site" description="Important for catalysis" evidence="6">
    <location>
        <position position="169"/>
    </location>
</feature>
<dbReference type="PANTHER" id="PTHR11606">
    <property type="entry name" value="GLUTAMATE DEHYDROGENASE"/>
    <property type="match status" value="1"/>
</dbReference>
<dbReference type="InterPro" id="IPR006097">
    <property type="entry name" value="Glu/Leu/Phe/Val/Trp_DH_dimer"/>
</dbReference>
<dbReference type="OrthoDB" id="6718861at2759"/>
<name>A0A1R2CVM8_9CILI</name>
<feature type="domain" description="Glutamate/phenylalanine/leucine/valine/L-tryptophan dehydrogenase C-terminal" evidence="8">
    <location>
        <begin position="208"/>
        <end position="483"/>
    </location>
</feature>